<comment type="caution">
    <text evidence="4">The sequence shown here is derived from an EMBL/GenBank/DDBJ whole genome shotgun (WGS) entry which is preliminary data.</text>
</comment>
<organism evidence="4 5">
    <name type="scientific">Leucocoprinus birnbaumii</name>
    <dbReference type="NCBI Taxonomy" id="56174"/>
    <lineage>
        <taxon>Eukaryota</taxon>
        <taxon>Fungi</taxon>
        <taxon>Dikarya</taxon>
        <taxon>Basidiomycota</taxon>
        <taxon>Agaricomycotina</taxon>
        <taxon>Agaricomycetes</taxon>
        <taxon>Agaricomycetidae</taxon>
        <taxon>Agaricales</taxon>
        <taxon>Agaricineae</taxon>
        <taxon>Agaricaceae</taxon>
        <taxon>Leucocoprinus</taxon>
    </lineage>
</organism>
<name>A0AAD5VK99_9AGAR</name>
<dbReference type="PANTHER" id="PTHR10039">
    <property type="entry name" value="AMELOGENIN"/>
    <property type="match status" value="1"/>
</dbReference>
<feature type="region of interest" description="Disordered" evidence="2">
    <location>
        <begin position="1040"/>
        <end position="1120"/>
    </location>
</feature>
<keyword evidence="1" id="KW-0677">Repeat</keyword>
<dbReference type="Pfam" id="PF24883">
    <property type="entry name" value="NPHP3_N"/>
    <property type="match status" value="1"/>
</dbReference>
<evidence type="ECO:0000313" key="4">
    <source>
        <dbReference type="EMBL" id="KAJ3560994.1"/>
    </source>
</evidence>
<evidence type="ECO:0000313" key="5">
    <source>
        <dbReference type="Proteomes" id="UP001213000"/>
    </source>
</evidence>
<dbReference type="SUPFAM" id="SSF52540">
    <property type="entry name" value="P-loop containing nucleoside triphosphate hydrolases"/>
    <property type="match status" value="1"/>
</dbReference>
<dbReference type="AlphaFoldDB" id="A0AAD5VK99"/>
<accession>A0AAD5VK99</accession>
<reference evidence="4" key="1">
    <citation type="submission" date="2022-07" db="EMBL/GenBank/DDBJ databases">
        <title>Genome Sequence of Leucocoprinus birnbaumii.</title>
        <authorList>
            <person name="Buettner E."/>
        </authorList>
    </citation>
    <scope>NUCLEOTIDE SEQUENCE</scope>
    <source>
        <strain evidence="4">VT141</strain>
    </source>
</reference>
<evidence type="ECO:0000256" key="2">
    <source>
        <dbReference type="SAM" id="MobiDB-lite"/>
    </source>
</evidence>
<feature type="domain" description="Nephrocystin 3-like N-terminal" evidence="3">
    <location>
        <begin position="111"/>
        <end position="240"/>
    </location>
</feature>
<dbReference type="Proteomes" id="UP001213000">
    <property type="component" value="Unassembled WGS sequence"/>
</dbReference>
<dbReference type="InterPro" id="IPR056884">
    <property type="entry name" value="NPHP3-like_N"/>
</dbReference>
<sequence length="1134" mass="128878">MLINEAHPLHVRRPAGSFPMFEKSSNFRIHGGTFVDASRGRTGIHLTQFLSSHVSSPVCSPGIDRLFDYAIAGAAYDSYVLEAKASCLEGTRTQYIGDITAWATNLNDLTRHYRLLWMHGPAGVGKSAVAKSCARKTYTSRKMGATFFFSRDNDIDDPARFFTTIAYQLATEIPEYKRIVGEKNRIKLWRFGEGLSDQDDSLPQKVVFIDGLDECNGDFAQSKIIELITTSITTYGSRIPLLWAFFSRPERHINDAFLPVSRDYDADIRLYFRDSLRTSSASFDDAVRSPVAVVSWPSEEDLDTLVKMVAGLFIYAATVVRFILDPNALSPQRQLKDVLAFFSQQQSTATTASCTHSSVTTELDAFYSLIMRRIPLAMLPIVQQILLAFRTMDNVPKRVPANILGLSLQELDNSLSRLHSVLTFRPQGNGEGYWSFWEEDIWVGSARILFYHASFMDFLFDQQRSKEFWIGNPCHYTSLALKGLMLSQKLYEMNGLSRGEKWQRLGEILSVFPADEDFTPYAPLYFRNELFYDYLSGYVYKWCECSENSAELLNTIQSFSTLVNPCYLFTIDTRLGGKPLSEATSRYLNFQKRLRERWQPPSPPSLPFLESVILEASSQVNPPSSWKGAWISIASALSSSSVLQDEEVKKLHKSLGKQTSDSTYSTFIHSRITLYFSLHIQGALSRAKKLDLDALNDIEIMEYYSCEWCSYSIAWSNFELLQATGVLPRSIPKSGLSRWHEVFVFIEGDEHRLTNATSDLLKKIHNDDLVPAGVPLTDISVNHSWGILWAISCSYDHMVIHDNHSSARLLHFRTHLHQATDTYFRTNQTQTFNRSDALLYKLVRMVHSIIGEYHYHEFFCTEDFGAWSQEVIEACEEALIEAYQPEEFSATLEEILNKPNADSRIYQCMMLLNTYGFRVASYIHQALEAYARSNFLACIVQSDEYGTLSSDHSGVSACTLVNLRMEQRTKAQSIAFPETIDKHYSILDRVWEEFLADHPMWRDAVDDHLAEQEGEVFRKLFDMPNDFGSTAQPQSSNFLEEGARTPTSQSDSGSTQQPPYSTPIHDIQIAPSDTSLPFTSEGVPDGDRNLSPSGTMVFAEHASSTQGQHTVTEERSMRKRDKIAHFFRRSFKRR</sequence>
<gene>
    <name evidence="4" type="ORF">NP233_g10475</name>
</gene>
<dbReference type="EMBL" id="JANIEX010001073">
    <property type="protein sequence ID" value="KAJ3560994.1"/>
    <property type="molecule type" value="Genomic_DNA"/>
</dbReference>
<keyword evidence="5" id="KW-1185">Reference proteome</keyword>
<protein>
    <recommendedName>
        <fullName evidence="3">Nephrocystin 3-like N-terminal domain-containing protein</fullName>
    </recommendedName>
</protein>
<dbReference type="InterPro" id="IPR027417">
    <property type="entry name" value="P-loop_NTPase"/>
</dbReference>
<evidence type="ECO:0000259" key="3">
    <source>
        <dbReference type="Pfam" id="PF24883"/>
    </source>
</evidence>
<dbReference type="Gene3D" id="3.40.50.300">
    <property type="entry name" value="P-loop containing nucleotide triphosphate hydrolases"/>
    <property type="match status" value="1"/>
</dbReference>
<feature type="compositionally biased region" description="Polar residues" evidence="2">
    <location>
        <begin position="1045"/>
        <end position="1059"/>
    </location>
</feature>
<proteinExistence type="predicted"/>
<evidence type="ECO:0000256" key="1">
    <source>
        <dbReference type="ARBA" id="ARBA00022737"/>
    </source>
</evidence>
<dbReference type="PANTHER" id="PTHR10039:SF5">
    <property type="entry name" value="NACHT DOMAIN-CONTAINING PROTEIN"/>
    <property type="match status" value="1"/>
</dbReference>